<dbReference type="CDD" id="cd06173">
    <property type="entry name" value="MFS_MefA_like"/>
    <property type="match status" value="1"/>
</dbReference>
<keyword evidence="2" id="KW-0813">Transport</keyword>
<dbReference type="InterPro" id="IPR036259">
    <property type="entry name" value="MFS_trans_sf"/>
</dbReference>
<feature type="transmembrane region" description="Helical" evidence="8">
    <location>
        <begin position="12"/>
        <end position="33"/>
    </location>
</feature>
<feature type="transmembrane region" description="Helical" evidence="8">
    <location>
        <begin position="45"/>
        <end position="64"/>
    </location>
</feature>
<evidence type="ECO:0000256" key="5">
    <source>
        <dbReference type="ARBA" id="ARBA00022989"/>
    </source>
</evidence>
<dbReference type="SUPFAM" id="SSF103473">
    <property type="entry name" value="MFS general substrate transporter"/>
    <property type="match status" value="1"/>
</dbReference>
<feature type="transmembrane region" description="Helical" evidence="8">
    <location>
        <begin position="277"/>
        <end position="295"/>
    </location>
</feature>
<accession>A0A1H0L8T3</accession>
<evidence type="ECO:0000256" key="7">
    <source>
        <dbReference type="SAM" id="MobiDB-lite"/>
    </source>
</evidence>
<keyword evidence="3" id="KW-1003">Cell membrane</keyword>
<dbReference type="GO" id="GO:0005886">
    <property type="term" value="C:plasma membrane"/>
    <property type="evidence" value="ECO:0007669"/>
    <property type="project" value="UniProtKB-SubCell"/>
</dbReference>
<feature type="transmembrane region" description="Helical" evidence="8">
    <location>
        <begin position="214"/>
        <end position="236"/>
    </location>
</feature>
<keyword evidence="10" id="KW-1185">Reference proteome</keyword>
<feature type="compositionally biased region" description="Low complexity" evidence="7">
    <location>
        <begin position="413"/>
        <end position="424"/>
    </location>
</feature>
<dbReference type="Proteomes" id="UP000199341">
    <property type="component" value="Unassembled WGS sequence"/>
</dbReference>
<evidence type="ECO:0000256" key="4">
    <source>
        <dbReference type="ARBA" id="ARBA00022692"/>
    </source>
</evidence>
<feature type="transmembrane region" description="Helical" evidence="8">
    <location>
        <begin position="248"/>
        <end position="270"/>
    </location>
</feature>
<feature type="transmembrane region" description="Helical" evidence="8">
    <location>
        <begin position="343"/>
        <end position="362"/>
    </location>
</feature>
<dbReference type="PANTHER" id="PTHR23513">
    <property type="entry name" value="INTEGRAL MEMBRANE EFFLUX PROTEIN-RELATED"/>
    <property type="match status" value="1"/>
</dbReference>
<proteinExistence type="predicted"/>
<comment type="subcellular location">
    <subcellularLocation>
        <location evidence="1">Cell membrane</location>
        <topology evidence="1">Multi-pass membrane protein</topology>
    </subcellularLocation>
</comment>
<organism evidence="9 10">
    <name type="scientific">Actinacidiphila guanduensis</name>
    <dbReference type="NCBI Taxonomy" id="310781"/>
    <lineage>
        <taxon>Bacteria</taxon>
        <taxon>Bacillati</taxon>
        <taxon>Actinomycetota</taxon>
        <taxon>Actinomycetes</taxon>
        <taxon>Kitasatosporales</taxon>
        <taxon>Streptomycetaceae</taxon>
        <taxon>Actinacidiphila</taxon>
    </lineage>
</organism>
<keyword evidence="5 8" id="KW-1133">Transmembrane helix</keyword>
<evidence type="ECO:0000313" key="10">
    <source>
        <dbReference type="Proteomes" id="UP000199341"/>
    </source>
</evidence>
<feature type="transmembrane region" description="Helical" evidence="8">
    <location>
        <begin position="85"/>
        <end position="111"/>
    </location>
</feature>
<evidence type="ECO:0000256" key="1">
    <source>
        <dbReference type="ARBA" id="ARBA00004651"/>
    </source>
</evidence>
<evidence type="ECO:0000256" key="8">
    <source>
        <dbReference type="SAM" id="Phobius"/>
    </source>
</evidence>
<protein>
    <submittedName>
        <fullName evidence="9">Predicted arabinose efflux permease, MFS family</fullName>
    </submittedName>
</protein>
<dbReference type="PANTHER" id="PTHR23513:SF11">
    <property type="entry name" value="STAPHYLOFERRIN A TRANSPORTER"/>
    <property type="match status" value="1"/>
</dbReference>
<evidence type="ECO:0000256" key="6">
    <source>
        <dbReference type="ARBA" id="ARBA00023136"/>
    </source>
</evidence>
<keyword evidence="6 8" id="KW-0472">Membrane</keyword>
<dbReference type="EMBL" id="FNIE01000011">
    <property type="protein sequence ID" value="SDO64350.1"/>
    <property type="molecule type" value="Genomic_DNA"/>
</dbReference>
<evidence type="ECO:0000313" key="9">
    <source>
        <dbReference type="EMBL" id="SDO64350.1"/>
    </source>
</evidence>
<name>A0A1H0L8T3_9ACTN</name>
<evidence type="ECO:0000256" key="3">
    <source>
        <dbReference type="ARBA" id="ARBA00022475"/>
    </source>
</evidence>
<evidence type="ECO:0000256" key="2">
    <source>
        <dbReference type="ARBA" id="ARBA00022448"/>
    </source>
</evidence>
<dbReference type="Pfam" id="PF05977">
    <property type="entry name" value="MFS_3"/>
    <property type="match status" value="1"/>
</dbReference>
<dbReference type="AlphaFoldDB" id="A0A1H0L8T3"/>
<gene>
    <name evidence="9" type="ORF">SAMN05216259_111115</name>
</gene>
<reference evidence="9 10" key="1">
    <citation type="submission" date="2016-10" db="EMBL/GenBank/DDBJ databases">
        <authorList>
            <person name="de Groot N.N."/>
        </authorList>
    </citation>
    <scope>NUCLEOTIDE SEQUENCE [LARGE SCALE GENOMIC DNA]</scope>
    <source>
        <strain evidence="9 10">CGMCC 4.2022</strain>
    </source>
</reference>
<dbReference type="Gene3D" id="1.20.1250.20">
    <property type="entry name" value="MFS general substrate transporter like domains"/>
    <property type="match status" value="1"/>
</dbReference>
<feature type="transmembrane region" description="Helical" evidence="8">
    <location>
        <begin position="301"/>
        <end position="322"/>
    </location>
</feature>
<keyword evidence="4 8" id="KW-0812">Transmembrane</keyword>
<sequence length="432" mass="43170">MLRERGFRRFFIGYTTSLLGSSMASLALTFAVLQSGGGGAELGGVMAARILPLVLLLLAAGVVGDRLGSRRVMLAADSVRCLTQLGLALVLMGTAPPLWALLTLVACWGAAEALFTPSLGALVPAIARPETLGDANSMLGMARSGTSIAGPALAGLLTATVGPSFVLGLDSASYAASIAALLLLPRTARAARTKAPSFVGELREGWAEFTSRRWLWTSTLHGCLFNLLVWAPFLVLGPVVAQRRLGGAGAWGAVMTLYGAGAVAGGLAMLGRSPRRPVLIATAATAGWSLPSAALATGRPLAVVCAAALVAGVGSAVCGTLYDTATQRQVPPDALARVHAYDAFGAFALGPLGLAAAGPVAAALGTSAVLAFGAAWQTAAVLTVLAIPAIRAPLPPPREPDGAGTPDPGRRQPPTAAGPAVQPGAGAGGGGG</sequence>
<dbReference type="STRING" id="310781.SAMN05216259_111115"/>
<dbReference type="InterPro" id="IPR010290">
    <property type="entry name" value="TM_effector"/>
</dbReference>
<feature type="region of interest" description="Disordered" evidence="7">
    <location>
        <begin position="393"/>
        <end position="432"/>
    </location>
</feature>